<evidence type="ECO:0000259" key="7">
    <source>
        <dbReference type="PROSITE" id="PS50404"/>
    </source>
</evidence>
<dbReference type="GO" id="GO:0003746">
    <property type="term" value="F:translation elongation factor activity"/>
    <property type="evidence" value="ECO:0007669"/>
    <property type="project" value="UniProtKB-UniRule"/>
</dbReference>
<dbReference type="SUPFAM" id="SSF47616">
    <property type="entry name" value="GST C-terminal domain-like"/>
    <property type="match status" value="1"/>
</dbReference>
<comment type="similarity">
    <text evidence="1">Belongs to the GST superfamily.</text>
</comment>
<dbReference type="InterPro" id="IPR040079">
    <property type="entry name" value="Glutathione_S-Trfase"/>
</dbReference>
<dbReference type="GO" id="GO:0005737">
    <property type="term" value="C:cytoplasm"/>
    <property type="evidence" value="ECO:0007669"/>
    <property type="project" value="TreeGrafter"/>
</dbReference>
<dbReference type="PROSITE" id="PS50405">
    <property type="entry name" value="GST_CTER"/>
    <property type="match status" value="1"/>
</dbReference>
<organism evidence="9 10">
    <name type="scientific">Extremus antarcticus</name>
    <dbReference type="NCBI Taxonomy" id="702011"/>
    <lineage>
        <taxon>Eukaryota</taxon>
        <taxon>Fungi</taxon>
        <taxon>Dikarya</taxon>
        <taxon>Ascomycota</taxon>
        <taxon>Pezizomycotina</taxon>
        <taxon>Dothideomycetes</taxon>
        <taxon>Dothideomycetidae</taxon>
        <taxon>Mycosphaerellales</taxon>
        <taxon>Extremaceae</taxon>
        <taxon>Extremus</taxon>
    </lineage>
</organism>
<dbReference type="Gene3D" id="3.30.70.1010">
    <property type="entry name" value="Translation elongation factor EF1B, gamma chain, conserved domain"/>
    <property type="match status" value="1"/>
</dbReference>
<dbReference type="FunFam" id="3.40.30.10:FF:000142">
    <property type="entry name" value="Elongation factor 1 gamma"/>
    <property type="match status" value="1"/>
</dbReference>
<dbReference type="SMART" id="SM01183">
    <property type="entry name" value="EF1G"/>
    <property type="match status" value="1"/>
</dbReference>
<dbReference type="CDD" id="cd03044">
    <property type="entry name" value="GST_N_EF1Bgamma"/>
    <property type="match status" value="1"/>
</dbReference>
<feature type="domain" description="EF-1-gamma C-terminal" evidence="6">
    <location>
        <begin position="254"/>
        <end position="415"/>
    </location>
</feature>
<sequence>MSFGKLYGFSDNARTRASLIVAKANGLQVDLVETNPGKEPVTDDYRKLNKLGRIPTFEGSDGYILSECIAIAIYLTSQNEKTTLLGKTKQDYASILRWMSFANSEVLPSLGGWFRPLIGRDPYNKKNVEDSKKAVENKLKVLEDHLMINTYLVNERLTLADIFTASILGRGFQFFFDKEWRSANPSVTRWFETVTNQSIWTDVAGKFELIEKAIPNQPPKKEEKPKEEKPKKQEKKKEVEDDDDEEEDKPAPKPKHPLEALPKPTFVIDDWKRKYSNEETREVALPWFWENCKFDEYSLWAVDYKYNDELTMTFMTSNLIGGFFARLEGSRKYLFGCASVYGVTNDSIVKGAFLVRGQEALPAFDVAPDYESYEFTKLDPSKKEDKEFVEDMWAWDKPIEVDGKKFEWADGKQFK</sequence>
<keyword evidence="3 4" id="KW-0648">Protein biosynthesis</keyword>
<dbReference type="PANTHER" id="PTHR43986:SF1">
    <property type="entry name" value="ELONGATION FACTOR 1-GAMMA"/>
    <property type="match status" value="1"/>
</dbReference>
<dbReference type="Pfam" id="PF00043">
    <property type="entry name" value="GST_C"/>
    <property type="match status" value="1"/>
</dbReference>
<dbReference type="InterPro" id="IPR036249">
    <property type="entry name" value="Thioredoxin-like_sf"/>
</dbReference>
<evidence type="ECO:0000256" key="1">
    <source>
        <dbReference type="ARBA" id="ARBA00007409"/>
    </source>
</evidence>
<dbReference type="InterPro" id="IPR036282">
    <property type="entry name" value="Glutathione-S-Trfase_C_sf"/>
</dbReference>
<dbReference type="Pfam" id="PF02798">
    <property type="entry name" value="GST_N"/>
    <property type="match status" value="1"/>
</dbReference>
<evidence type="ECO:0000313" key="10">
    <source>
        <dbReference type="Proteomes" id="UP001271007"/>
    </source>
</evidence>
<evidence type="ECO:0000256" key="3">
    <source>
        <dbReference type="ARBA" id="ARBA00022917"/>
    </source>
</evidence>
<dbReference type="PANTHER" id="PTHR43986">
    <property type="entry name" value="ELONGATION FACTOR 1-GAMMA"/>
    <property type="match status" value="1"/>
</dbReference>
<dbReference type="EMBL" id="JAWDJX010000003">
    <property type="protein sequence ID" value="KAK3057388.1"/>
    <property type="molecule type" value="Genomic_DNA"/>
</dbReference>
<evidence type="ECO:0000259" key="8">
    <source>
        <dbReference type="PROSITE" id="PS50405"/>
    </source>
</evidence>
<reference evidence="9" key="1">
    <citation type="submission" date="2023-04" db="EMBL/GenBank/DDBJ databases">
        <title>Black Yeasts Isolated from many extreme environments.</title>
        <authorList>
            <person name="Coleine C."/>
            <person name="Stajich J.E."/>
            <person name="Selbmann L."/>
        </authorList>
    </citation>
    <scope>NUCLEOTIDE SEQUENCE</scope>
    <source>
        <strain evidence="9">CCFEE 5312</strain>
    </source>
</reference>
<comment type="caution">
    <text evidence="9">The sequence shown here is derived from an EMBL/GenBank/DDBJ whole genome shotgun (WGS) entry which is preliminary data.</text>
</comment>
<dbReference type="InterPro" id="IPR004045">
    <property type="entry name" value="Glutathione_S-Trfase_N"/>
</dbReference>
<feature type="domain" description="GST N-terminal" evidence="7">
    <location>
        <begin position="2"/>
        <end position="83"/>
    </location>
</feature>
<dbReference type="AlphaFoldDB" id="A0AAJ0GH32"/>
<protein>
    <submittedName>
        <fullName evidence="9">Elongation factor EF-1 gamma subunit</fullName>
        <ecNumber evidence="9">3.1.4.17</ecNumber>
    </submittedName>
</protein>
<evidence type="ECO:0000256" key="4">
    <source>
        <dbReference type="PROSITE-ProRule" id="PRU00519"/>
    </source>
</evidence>
<dbReference type="Gene3D" id="1.20.1050.10">
    <property type="match status" value="1"/>
</dbReference>
<evidence type="ECO:0000256" key="5">
    <source>
        <dbReference type="SAM" id="MobiDB-lite"/>
    </source>
</evidence>
<dbReference type="FunFam" id="3.30.70.1010:FF:000001">
    <property type="entry name" value="Elongation factor 1-gamma 1"/>
    <property type="match status" value="1"/>
</dbReference>
<dbReference type="InterPro" id="IPR050802">
    <property type="entry name" value="EF-GSTs"/>
</dbReference>
<dbReference type="SFLD" id="SFLDS00019">
    <property type="entry name" value="Glutathione_Transferase_(cytos"/>
    <property type="match status" value="1"/>
</dbReference>
<dbReference type="EC" id="3.1.4.17" evidence="9"/>
<name>A0AAJ0GH32_9PEZI</name>
<evidence type="ECO:0000259" key="6">
    <source>
        <dbReference type="PROSITE" id="PS50040"/>
    </source>
</evidence>
<evidence type="ECO:0000256" key="2">
    <source>
        <dbReference type="ARBA" id="ARBA00022768"/>
    </source>
</evidence>
<keyword evidence="2 4" id="KW-0251">Elongation factor</keyword>
<dbReference type="CDD" id="cd03181">
    <property type="entry name" value="GST_C_EF1Bgamma_like"/>
    <property type="match status" value="1"/>
</dbReference>
<feature type="region of interest" description="Disordered" evidence="5">
    <location>
        <begin position="211"/>
        <end position="261"/>
    </location>
</feature>
<dbReference type="Proteomes" id="UP001271007">
    <property type="component" value="Unassembled WGS sequence"/>
</dbReference>
<dbReference type="InterPro" id="IPR004046">
    <property type="entry name" value="GST_C"/>
</dbReference>
<dbReference type="InterPro" id="IPR036433">
    <property type="entry name" value="EF1B_G_C_sf"/>
</dbReference>
<accession>A0AAJ0GH32</accession>
<dbReference type="SUPFAM" id="SSF52833">
    <property type="entry name" value="Thioredoxin-like"/>
    <property type="match status" value="1"/>
</dbReference>
<dbReference type="SUPFAM" id="SSF89942">
    <property type="entry name" value="eEF1-gamma domain"/>
    <property type="match status" value="1"/>
</dbReference>
<dbReference type="FunFam" id="1.20.1050.10:FF:000006">
    <property type="entry name" value="Elongation factor 1 gamma"/>
    <property type="match status" value="1"/>
</dbReference>
<dbReference type="InterPro" id="IPR010987">
    <property type="entry name" value="Glutathione-S-Trfase_C-like"/>
</dbReference>
<dbReference type="Pfam" id="PF00647">
    <property type="entry name" value="EF1G"/>
    <property type="match status" value="1"/>
</dbReference>
<proteinExistence type="inferred from homology"/>
<keyword evidence="9" id="KW-0378">Hydrolase</keyword>
<dbReference type="Gene3D" id="3.40.30.10">
    <property type="entry name" value="Glutaredoxin"/>
    <property type="match status" value="1"/>
</dbReference>
<dbReference type="SFLD" id="SFLDG00358">
    <property type="entry name" value="Main_(cytGST)"/>
    <property type="match status" value="1"/>
</dbReference>
<dbReference type="InterPro" id="IPR001662">
    <property type="entry name" value="EF1B_G_C"/>
</dbReference>
<feature type="compositionally biased region" description="Basic and acidic residues" evidence="5">
    <location>
        <begin position="219"/>
        <end position="239"/>
    </location>
</feature>
<dbReference type="PROSITE" id="PS50040">
    <property type="entry name" value="EF1G_C"/>
    <property type="match status" value="1"/>
</dbReference>
<gene>
    <name evidence="9" type="primary">TEF4_1</name>
    <name evidence="9" type="ORF">LTR09_001572</name>
</gene>
<dbReference type="GO" id="GO:0005634">
    <property type="term" value="C:nucleus"/>
    <property type="evidence" value="ECO:0007669"/>
    <property type="project" value="TreeGrafter"/>
</dbReference>
<dbReference type="GO" id="GO:0004114">
    <property type="term" value="F:3',5'-cyclic-nucleotide phosphodiesterase activity"/>
    <property type="evidence" value="ECO:0007669"/>
    <property type="project" value="UniProtKB-EC"/>
</dbReference>
<feature type="domain" description="GST C-terminal" evidence="8">
    <location>
        <begin position="88"/>
        <end position="222"/>
    </location>
</feature>
<evidence type="ECO:0000313" key="9">
    <source>
        <dbReference type="EMBL" id="KAK3057388.1"/>
    </source>
</evidence>
<dbReference type="PROSITE" id="PS50404">
    <property type="entry name" value="GST_NTER"/>
    <property type="match status" value="1"/>
</dbReference>
<keyword evidence="10" id="KW-1185">Reference proteome</keyword>